<reference evidence="3 4" key="1">
    <citation type="journal article" date="2018" name="MBio">
        <title>Comparative Genomics Reveals the Core Gene Toolbox for the Fungus-Insect Symbiosis.</title>
        <authorList>
            <person name="Wang Y."/>
            <person name="Stata M."/>
            <person name="Wang W."/>
            <person name="Stajich J.E."/>
            <person name="White M.M."/>
            <person name="Moncalvo J.M."/>
        </authorList>
    </citation>
    <scope>NUCLEOTIDE SEQUENCE [LARGE SCALE GENOMIC DNA]</scope>
    <source>
        <strain evidence="3 4">SC-DP-2</strain>
    </source>
</reference>
<name>A0A2T9ZJI5_9FUNG</name>
<dbReference type="GO" id="GO:0005737">
    <property type="term" value="C:cytoplasm"/>
    <property type="evidence" value="ECO:0007669"/>
    <property type="project" value="TreeGrafter"/>
</dbReference>
<dbReference type="STRING" id="133381.A0A2T9ZJI5"/>
<comment type="caution">
    <text evidence="3">The sequence shown here is derived from an EMBL/GenBank/DDBJ whole genome shotgun (WGS) entry which is preliminary data.</text>
</comment>
<evidence type="ECO:0000313" key="4">
    <source>
        <dbReference type="Proteomes" id="UP000245609"/>
    </source>
</evidence>
<dbReference type="InterPro" id="IPR008927">
    <property type="entry name" value="6-PGluconate_DH-like_C_sf"/>
</dbReference>
<dbReference type="FunFam" id="1.10.1040.10:FF:000017">
    <property type="entry name" value="2-dehydropantoate 2-reductase"/>
    <property type="match status" value="1"/>
</dbReference>
<organism evidence="3 4">
    <name type="scientific">Smittium megazygosporum</name>
    <dbReference type="NCBI Taxonomy" id="133381"/>
    <lineage>
        <taxon>Eukaryota</taxon>
        <taxon>Fungi</taxon>
        <taxon>Fungi incertae sedis</taxon>
        <taxon>Zoopagomycota</taxon>
        <taxon>Kickxellomycotina</taxon>
        <taxon>Harpellomycetes</taxon>
        <taxon>Harpellales</taxon>
        <taxon>Legeriomycetaceae</taxon>
        <taxon>Smittium</taxon>
    </lineage>
</organism>
<accession>A0A2T9ZJI5</accession>
<gene>
    <name evidence="3" type="ORF">BB560_000727</name>
</gene>
<dbReference type="Pfam" id="PF02558">
    <property type="entry name" value="ApbA"/>
    <property type="match status" value="1"/>
</dbReference>
<dbReference type="EMBL" id="MBFS01000082">
    <property type="protein sequence ID" value="PVV04759.1"/>
    <property type="molecule type" value="Genomic_DNA"/>
</dbReference>
<dbReference type="Gene3D" id="3.40.50.720">
    <property type="entry name" value="NAD(P)-binding Rossmann-like Domain"/>
    <property type="match status" value="1"/>
</dbReference>
<dbReference type="OrthoDB" id="3609at2759"/>
<dbReference type="InterPro" id="IPR013332">
    <property type="entry name" value="KPR_N"/>
</dbReference>
<sequence length="333" mass="37179">MTVELVEVDSRAPKILIIGGGAVAIPYAWRLQKGGAEVSVVCRSNYGLVAKEGFMVNSEVYGTEVFKPNKVFSSAAEFEDDSFYDYIFVCTKTLPTIANPADEVQRFVKSDKSIIVLIQNGIGIEKPFVEHYPKNPLISAIAYVAASRKDNIINYGKLLLLEHAIYKSQAISPESGNAISNGLQKMFNKAGIDIKMYENSEKMRWRKLVINATFNPITVVAGGYRTDEILLIPEGNDLFRKAMRELLLLARIVLKEPLYDVSDEQAIDNSFKLFATNPLKTINSTLSDFLNKKPLEHEVMLKNAIEIANKHGFPVPILSTVYTLLVLLEKKNI</sequence>
<dbReference type="SUPFAM" id="SSF48179">
    <property type="entry name" value="6-phosphogluconate dehydrogenase C-terminal domain-like"/>
    <property type="match status" value="1"/>
</dbReference>
<keyword evidence="4" id="KW-1185">Reference proteome</keyword>
<dbReference type="InterPro" id="IPR013328">
    <property type="entry name" value="6PGD_dom2"/>
</dbReference>
<dbReference type="InterPro" id="IPR051402">
    <property type="entry name" value="KPR-Related"/>
</dbReference>
<evidence type="ECO:0000259" key="1">
    <source>
        <dbReference type="Pfam" id="PF02558"/>
    </source>
</evidence>
<protein>
    <recommendedName>
        <fullName evidence="5">2-dehydropantoate 2-reductase</fullName>
    </recommendedName>
</protein>
<dbReference type="InterPro" id="IPR036291">
    <property type="entry name" value="NAD(P)-bd_dom_sf"/>
</dbReference>
<feature type="domain" description="Ketopantoate reductase C-terminal" evidence="2">
    <location>
        <begin position="201"/>
        <end position="326"/>
    </location>
</feature>
<dbReference type="Pfam" id="PF08546">
    <property type="entry name" value="ApbA_C"/>
    <property type="match status" value="1"/>
</dbReference>
<dbReference type="AlphaFoldDB" id="A0A2T9ZJI5"/>
<dbReference type="PANTHER" id="PTHR21708:SF26">
    <property type="entry name" value="2-DEHYDROPANTOATE 2-REDUCTASE"/>
    <property type="match status" value="1"/>
</dbReference>
<evidence type="ECO:0008006" key="5">
    <source>
        <dbReference type="Google" id="ProtNLM"/>
    </source>
</evidence>
<evidence type="ECO:0000259" key="2">
    <source>
        <dbReference type="Pfam" id="PF08546"/>
    </source>
</evidence>
<dbReference type="PANTHER" id="PTHR21708">
    <property type="entry name" value="PROBABLE 2-DEHYDROPANTOATE 2-REDUCTASE"/>
    <property type="match status" value="1"/>
</dbReference>
<dbReference type="Proteomes" id="UP000245609">
    <property type="component" value="Unassembled WGS sequence"/>
</dbReference>
<evidence type="ECO:0000313" key="3">
    <source>
        <dbReference type="EMBL" id="PVV04759.1"/>
    </source>
</evidence>
<dbReference type="SUPFAM" id="SSF51735">
    <property type="entry name" value="NAD(P)-binding Rossmann-fold domains"/>
    <property type="match status" value="1"/>
</dbReference>
<dbReference type="InterPro" id="IPR013752">
    <property type="entry name" value="KPA_reductase"/>
</dbReference>
<feature type="domain" description="Ketopantoate reductase N-terminal" evidence="1">
    <location>
        <begin position="15"/>
        <end position="150"/>
    </location>
</feature>
<proteinExistence type="predicted"/>
<dbReference type="Gene3D" id="1.10.1040.10">
    <property type="entry name" value="N-(1-d-carboxylethyl)-l-norvaline Dehydrogenase, domain 2"/>
    <property type="match status" value="1"/>
</dbReference>